<dbReference type="Proteomes" id="UP001172687">
    <property type="component" value="Unassembled WGS sequence"/>
</dbReference>
<gene>
    <name evidence="1" type="ORF">QYF68_33720</name>
</gene>
<accession>A0ABT8HPR1</accession>
<keyword evidence="2" id="KW-1185">Reference proteome</keyword>
<name>A0ABT8HPR1_MYCAO</name>
<dbReference type="RefSeq" id="WP_105388284.1">
    <property type="nucleotide sequence ID" value="NZ_CP070380.1"/>
</dbReference>
<proteinExistence type="predicted"/>
<dbReference type="EMBL" id="JAUHTC010000101">
    <property type="protein sequence ID" value="MDN4522747.1"/>
    <property type="molecule type" value="Genomic_DNA"/>
</dbReference>
<comment type="caution">
    <text evidence="1">The sequence shown here is derived from an EMBL/GenBank/DDBJ whole genome shotgun (WGS) entry which is preliminary data.</text>
</comment>
<dbReference type="InterPro" id="IPR052552">
    <property type="entry name" value="YeaO-like"/>
</dbReference>
<evidence type="ECO:0000313" key="2">
    <source>
        <dbReference type="Proteomes" id="UP001172687"/>
    </source>
</evidence>
<sequence>MSGRFRYRRVYDEVSPSEGARVLVDRVWPRGVRKEALDLTEWLRDVAPSTELRQWYTHDAEKFDEFRRRYLAELKSSEQRSAVEHLHELADHGDVVLLTATRDVEHSQAAVLARWLNERHR</sequence>
<dbReference type="PANTHER" id="PTHR36849">
    <property type="entry name" value="CYTOPLASMIC PROTEIN-RELATED"/>
    <property type="match status" value="1"/>
</dbReference>
<organism evidence="1 2">
    <name type="scientific">Mycolicibacterium austroafricanum</name>
    <name type="common">Mycobacterium austroafricanum</name>
    <dbReference type="NCBI Taxonomy" id="39687"/>
    <lineage>
        <taxon>Bacteria</taxon>
        <taxon>Bacillati</taxon>
        <taxon>Actinomycetota</taxon>
        <taxon>Actinomycetes</taxon>
        <taxon>Mycobacteriales</taxon>
        <taxon>Mycobacteriaceae</taxon>
        <taxon>Mycolicibacterium</taxon>
    </lineage>
</organism>
<protein>
    <submittedName>
        <fullName evidence="1">DUF488 family protein</fullName>
    </submittedName>
</protein>
<dbReference type="Pfam" id="PF22752">
    <property type="entry name" value="DUF488-N3i"/>
    <property type="match status" value="1"/>
</dbReference>
<reference evidence="1" key="1">
    <citation type="submission" date="2023-07" db="EMBL/GenBank/DDBJ databases">
        <title>Degradation of tert-butanol by M. austroafricanum TBA100.</title>
        <authorList>
            <person name="Helbich S."/>
            <person name="Vainshtein Y."/>
        </authorList>
    </citation>
    <scope>NUCLEOTIDE SEQUENCE</scope>
    <source>
        <strain evidence="1">TBA100</strain>
    </source>
</reference>
<dbReference type="PANTHER" id="PTHR36849:SF1">
    <property type="entry name" value="CYTOPLASMIC PROTEIN"/>
    <property type="match status" value="1"/>
</dbReference>
<evidence type="ECO:0000313" key="1">
    <source>
        <dbReference type="EMBL" id="MDN4522747.1"/>
    </source>
</evidence>